<dbReference type="GO" id="GO:0033202">
    <property type="term" value="C:DNA helicase complex"/>
    <property type="evidence" value="ECO:0007669"/>
    <property type="project" value="TreeGrafter"/>
</dbReference>
<feature type="binding site" evidence="15">
    <location>
        <begin position="27"/>
        <end position="34"/>
    </location>
    <ligand>
        <name>ATP</name>
        <dbReference type="ChEBI" id="CHEBI:30616"/>
    </ligand>
</feature>
<dbReference type="Pfam" id="PF13361">
    <property type="entry name" value="UvrD_C"/>
    <property type="match status" value="1"/>
</dbReference>
<evidence type="ECO:0000313" key="19">
    <source>
        <dbReference type="Proteomes" id="UP000230273"/>
    </source>
</evidence>
<keyword evidence="9" id="KW-0238">DNA-binding</keyword>
<dbReference type="EMBL" id="PCRP01000012">
    <property type="protein sequence ID" value="PIP23903.1"/>
    <property type="molecule type" value="Genomic_DNA"/>
</dbReference>
<comment type="caution">
    <text evidence="18">The sequence shown here is derived from an EMBL/GenBank/DDBJ whole genome shotgun (WGS) entry which is preliminary data.</text>
</comment>
<evidence type="ECO:0000256" key="4">
    <source>
        <dbReference type="ARBA" id="ARBA00022763"/>
    </source>
</evidence>
<dbReference type="GO" id="GO:0003677">
    <property type="term" value="F:DNA binding"/>
    <property type="evidence" value="ECO:0007669"/>
    <property type="project" value="UniProtKB-KW"/>
</dbReference>
<proteinExistence type="inferred from homology"/>
<evidence type="ECO:0000256" key="15">
    <source>
        <dbReference type="PROSITE-ProRule" id="PRU00560"/>
    </source>
</evidence>
<sequence length="998" mass="116038">MQDNLKKLNEEQREAVIHKTGPLLIVAGAGTGKTTVITQRIVYLVEKGEAKPEEILAVTFSEKAAGEMEERVDKLLSYGYVDLWISTFHALCERILRDHALDIGLPADFKILDQTAGWLLLRQNLDKFQLKYYKPLGNPTKFIQALISHFSHCKDQTAYPEDYLEYAEGLKTNLTDLKEDSETERIKEVANAYHVYQRLLLENSYLDFGDLINYCLKLFLKRPLILEKYREKFKYILVDEFQDTNWAQYELIKILAEPKNNLTVCADDDQAIYRWRGASFSNIIQFKKDFPKAEQIALVRNYRSTQNILDKAYKFIKANDPDRLEFVNKINKKLIAEEKGKGNIEHIFAKTLYEEVRKVIERIIDILKKDKEANYNDFAILVRANDAAIPFTRALERAEIPYQFLASKGLYSKPIVLDIISYFKLLDNYHESTAVYRILNLPFLNISTQDIMKITQYSYRKTKSIYETMQELPLVSGISQTSQEKINFILGLVHKHSALATQRPVSAILISFLEDSGYLKYLITKNTKEQLDLLNQFYKRIKKFEETNIEPGLKNFMEEILLEIDSGEEGKLEFDPELGPDMVKVMTIHGAKGLEFKYVFLVNMVDKRFPTIERSELIELPEDLIKDIKPAGDIHLQEERRICYVAMTRAKKELYFTSAKDYGGSRNKRLSRFLIEMGYQDKSQNGTSSPRRAAKPQFIRSGEEIFSKAEHFQNELVKKPKALNLKPKFSESYLPEHFSFSQLAAFEKCPLQYKFGFIFRVPTRRKAVFSFGKTMHNTLYSFLKQVNEEKQNEQNNLFGFSSSKDKKRENSVTLDDLVEMYEKNWIDEWYENKKQKEEYYKLGKKIIKDFYSDFAVKPPKILKIDGNLALEIPFNLKIAKHTIRGQIDRIDELEGGTAVIDYKTGSSKNKLNPEDKEQLIIYQIAAEEIFGLKPKELVYFYLNDGTKASFISNDKEKNNLKEKIVQKIGEIKNSDFGPTPGWQCSFCDFKEICEFAQR</sequence>
<evidence type="ECO:0000256" key="13">
    <source>
        <dbReference type="ARBA" id="ARBA00034808"/>
    </source>
</evidence>
<reference evidence="18 19" key="1">
    <citation type="submission" date="2017-09" db="EMBL/GenBank/DDBJ databases">
        <title>Depth-based differentiation of microbial function through sediment-hosted aquifers and enrichment of novel symbionts in the deep terrestrial subsurface.</title>
        <authorList>
            <person name="Probst A.J."/>
            <person name="Ladd B."/>
            <person name="Jarett J.K."/>
            <person name="Geller-Mcgrath D.E."/>
            <person name="Sieber C.M."/>
            <person name="Emerson J.B."/>
            <person name="Anantharaman K."/>
            <person name="Thomas B.C."/>
            <person name="Malmstrom R."/>
            <person name="Stieglmeier M."/>
            <person name="Klingl A."/>
            <person name="Woyke T."/>
            <person name="Ryan C.M."/>
            <person name="Banfield J.F."/>
        </authorList>
    </citation>
    <scope>NUCLEOTIDE SEQUENCE [LARGE SCALE GENOMIC DNA]</scope>
    <source>
        <strain evidence="18">CG23_combo_of_CG06-09_8_20_14_all_38_19</strain>
    </source>
</reference>
<organism evidence="18 19">
    <name type="scientific">Candidatus Nealsonbacteria bacterium CG23_combo_of_CG06-09_8_20_14_all_38_19</name>
    <dbReference type="NCBI Taxonomy" id="1974721"/>
    <lineage>
        <taxon>Bacteria</taxon>
        <taxon>Candidatus Nealsoniibacteriota</taxon>
    </lineage>
</organism>
<dbReference type="InterPro" id="IPR038726">
    <property type="entry name" value="PDDEXK_AddAB-type"/>
</dbReference>
<comment type="catalytic activity">
    <reaction evidence="12">
        <text>Couples ATP hydrolysis with the unwinding of duplex DNA by translocating in the 3'-5' direction.</text>
        <dbReference type="EC" id="5.6.2.4"/>
    </reaction>
</comment>
<dbReference type="GO" id="GO:0005829">
    <property type="term" value="C:cytosol"/>
    <property type="evidence" value="ECO:0007669"/>
    <property type="project" value="TreeGrafter"/>
</dbReference>
<accession>A0A2G9YYV1</accession>
<evidence type="ECO:0000256" key="1">
    <source>
        <dbReference type="ARBA" id="ARBA00009922"/>
    </source>
</evidence>
<dbReference type="PROSITE" id="PS51217">
    <property type="entry name" value="UVRD_HELICASE_CTER"/>
    <property type="match status" value="1"/>
</dbReference>
<evidence type="ECO:0000256" key="5">
    <source>
        <dbReference type="ARBA" id="ARBA00022801"/>
    </source>
</evidence>
<dbReference type="GO" id="GO:0000725">
    <property type="term" value="P:recombinational repair"/>
    <property type="evidence" value="ECO:0007669"/>
    <property type="project" value="TreeGrafter"/>
</dbReference>
<gene>
    <name evidence="18" type="ORF">COX36_00780</name>
</gene>
<keyword evidence="4" id="KW-0227">DNA damage</keyword>
<evidence type="ECO:0000256" key="14">
    <source>
        <dbReference type="ARBA" id="ARBA00048988"/>
    </source>
</evidence>
<keyword evidence="11" id="KW-0413">Isomerase</keyword>
<evidence type="ECO:0000256" key="9">
    <source>
        <dbReference type="ARBA" id="ARBA00023125"/>
    </source>
</evidence>
<evidence type="ECO:0000256" key="7">
    <source>
        <dbReference type="ARBA" id="ARBA00022839"/>
    </source>
</evidence>
<comment type="catalytic activity">
    <reaction evidence="14">
        <text>ATP + H2O = ADP + phosphate + H(+)</text>
        <dbReference type="Rhea" id="RHEA:13065"/>
        <dbReference type="ChEBI" id="CHEBI:15377"/>
        <dbReference type="ChEBI" id="CHEBI:15378"/>
        <dbReference type="ChEBI" id="CHEBI:30616"/>
        <dbReference type="ChEBI" id="CHEBI:43474"/>
        <dbReference type="ChEBI" id="CHEBI:456216"/>
        <dbReference type="EC" id="5.6.2.4"/>
    </reaction>
</comment>
<keyword evidence="6 15" id="KW-0347">Helicase</keyword>
<dbReference type="PROSITE" id="PS51198">
    <property type="entry name" value="UVRD_HELICASE_ATP_BIND"/>
    <property type="match status" value="1"/>
</dbReference>
<keyword evidence="8 15" id="KW-0067">ATP-binding</keyword>
<keyword evidence="3 15" id="KW-0547">Nucleotide-binding</keyword>
<dbReference type="GO" id="GO:0043138">
    <property type="term" value="F:3'-5' DNA helicase activity"/>
    <property type="evidence" value="ECO:0007669"/>
    <property type="project" value="UniProtKB-EC"/>
</dbReference>
<evidence type="ECO:0000256" key="6">
    <source>
        <dbReference type="ARBA" id="ARBA00022806"/>
    </source>
</evidence>
<dbReference type="Proteomes" id="UP000230273">
    <property type="component" value="Unassembled WGS sequence"/>
</dbReference>
<dbReference type="AlphaFoldDB" id="A0A2G9YYV1"/>
<feature type="domain" description="UvrD-like helicase C-terminal" evidence="17">
    <location>
        <begin position="306"/>
        <end position="593"/>
    </location>
</feature>
<dbReference type="InterPro" id="IPR011604">
    <property type="entry name" value="PDDEXK-like_dom_sf"/>
</dbReference>
<protein>
    <recommendedName>
        <fullName evidence="13">DNA 3'-5' helicase</fullName>
        <ecNumber evidence="13">5.6.2.4</ecNumber>
    </recommendedName>
</protein>
<evidence type="ECO:0000256" key="10">
    <source>
        <dbReference type="ARBA" id="ARBA00023204"/>
    </source>
</evidence>
<dbReference type="InterPro" id="IPR014017">
    <property type="entry name" value="DNA_helicase_UvrD-like_C"/>
</dbReference>
<dbReference type="GO" id="GO:0004527">
    <property type="term" value="F:exonuclease activity"/>
    <property type="evidence" value="ECO:0007669"/>
    <property type="project" value="UniProtKB-KW"/>
</dbReference>
<keyword evidence="10" id="KW-0234">DNA repair</keyword>
<feature type="domain" description="UvrD-like helicase ATP-binding" evidence="16">
    <location>
        <begin position="6"/>
        <end position="305"/>
    </location>
</feature>
<dbReference type="CDD" id="cd17932">
    <property type="entry name" value="DEXQc_UvrD"/>
    <property type="match status" value="1"/>
</dbReference>
<dbReference type="Gene3D" id="1.10.10.160">
    <property type="match status" value="1"/>
</dbReference>
<dbReference type="EC" id="5.6.2.4" evidence="13"/>
<comment type="similarity">
    <text evidence="1">Belongs to the helicase family. UvrD subfamily.</text>
</comment>
<dbReference type="GO" id="GO:0005524">
    <property type="term" value="F:ATP binding"/>
    <property type="evidence" value="ECO:0007669"/>
    <property type="project" value="UniProtKB-UniRule"/>
</dbReference>
<dbReference type="InterPro" id="IPR013986">
    <property type="entry name" value="DExx_box_DNA_helicase_dom_sf"/>
</dbReference>
<evidence type="ECO:0000256" key="12">
    <source>
        <dbReference type="ARBA" id="ARBA00034617"/>
    </source>
</evidence>
<dbReference type="InterPro" id="IPR000212">
    <property type="entry name" value="DNA_helicase_UvrD/REP"/>
</dbReference>
<name>A0A2G9YYV1_9BACT</name>
<dbReference type="SUPFAM" id="SSF52980">
    <property type="entry name" value="Restriction endonuclease-like"/>
    <property type="match status" value="1"/>
</dbReference>
<keyword evidence="5 15" id="KW-0378">Hydrolase</keyword>
<evidence type="ECO:0000256" key="8">
    <source>
        <dbReference type="ARBA" id="ARBA00022840"/>
    </source>
</evidence>
<evidence type="ECO:0000313" key="18">
    <source>
        <dbReference type="EMBL" id="PIP23903.1"/>
    </source>
</evidence>
<dbReference type="InterPro" id="IPR027417">
    <property type="entry name" value="P-loop_NTPase"/>
</dbReference>
<keyword evidence="7" id="KW-0269">Exonuclease</keyword>
<keyword evidence="2" id="KW-0540">Nuclease</keyword>
<dbReference type="InterPro" id="IPR014016">
    <property type="entry name" value="UvrD-like_ATP-bd"/>
</dbReference>
<dbReference type="PANTHER" id="PTHR11070:SF48">
    <property type="entry name" value="ATP-DEPENDENT HELICASE_NUCLEASE SUBUNIT A"/>
    <property type="match status" value="1"/>
</dbReference>
<dbReference type="SUPFAM" id="SSF52540">
    <property type="entry name" value="P-loop containing nucleoside triphosphate hydrolases"/>
    <property type="match status" value="1"/>
</dbReference>
<dbReference type="Pfam" id="PF12705">
    <property type="entry name" value="PDDEXK_1"/>
    <property type="match status" value="1"/>
</dbReference>
<dbReference type="Pfam" id="PF00580">
    <property type="entry name" value="UvrD-helicase"/>
    <property type="match status" value="1"/>
</dbReference>
<dbReference type="Gene3D" id="3.90.320.10">
    <property type="match status" value="1"/>
</dbReference>
<dbReference type="Gene3D" id="1.10.486.10">
    <property type="entry name" value="PCRA, domain 4"/>
    <property type="match status" value="1"/>
</dbReference>
<evidence type="ECO:0000259" key="16">
    <source>
        <dbReference type="PROSITE" id="PS51198"/>
    </source>
</evidence>
<dbReference type="Gene3D" id="3.40.50.300">
    <property type="entry name" value="P-loop containing nucleotide triphosphate hydrolases"/>
    <property type="match status" value="2"/>
</dbReference>
<dbReference type="InterPro" id="IPR011335">
    <property type="entry name" value="Restrct_endonuc-II-like"/>
</dbReference>
<dbReference type="PANTHER" id="PTHR11070">
    <property type="entry name" value="UVRD / RECB / PCRA DNA HELICASE FAMILY MEMBER"/>
    <property type="match status" value="1"/>
</dbReference>
<evidence type="ECO:0000256" key="11">
    <source>
        <dbReference type="ARBA" id="ARBA00023235"/>
    </source>
</evidence>
<evidence type="ECO:0000259" key="17">
    <source>
        <dbReference type="PROSITE" id="PS51217"/>
    </source>
</evidence>
<evidence type="ECO:0000256" key="2">
    <source>
        <dbReference type="ARBA" id="ARBA00022722"/>
    </source>
</evidence>
<evidence type="ECO:0000256" key="3">
    <source>
        <dbReference type="ARBA" id="ARBA00022741"/>
    </source>
</evidence>